<evidence type="ECO:0000256" key="7">
    <source>
        <dbReference type="ARBA" id="ARBA00023139"/>
    </source>
</evidence>
<gene>
    <name evidence="11" type="primary">PFA4</name>
    <name evidence="15" type="ORF">PV05_05101</name>
</gene>
<organism evidence="15 16">
    <name type="scientific">Exophiala xenobiotica</name>
    <dbReference type="NCBI Taxonomy" id="348802"/>
    <lineage>
        <taxon>Eukaryota</taxon>
        <taxon>Fungi</taxon>
        <taxon>Dikarya</taxon>
        <taxon>Ascomycota</taxon>
        <taxon>Pezizomycotina</taxon>
        <taxon>Eurotiomycetes</taxon>
        <taxon>Chaetothyriomycetidae</taxon>
        <taxon>Chaetothyriales</taxon>
        <taxon>Herpotrichiellaceae</taxon>
        <taxon>Exophiala</taxon>
    </lineage>
</organism>
<dbReference type="InterPro" id="IPR033682">
    <property type="entry name" value="PFA4"/>
</dbReference>
<comment type="function">
    <text evidence="11">Mediates the reversible addition of palmitate to target proteins, thereby regulating their membrane association and biological function.</text>
</comment>
<feature type="transmembrane region" description="Helical" evidence="11 12">
    <location>
        <begin position="5"/>
        <end position="23"/>
    </location>
</feature>
<evidence type="ECO:0000256" key="13">
    <source>
        <dbReference type="SAM" id="MobiDB-lite"/>
    </source>
</evidence>
<dbReference type="HAMAP" id="MF_03199">
    <property type="entry name" value="DHHC_PAT_PFA4"/>
    <property type="match status" value="1"/>
</dbReference>
<keyword evidence="6 11" id="KW-0472">Membrane</keyword>
<accession>A0A0D2D215</accession>
<keyword evidence="16" id="KW-1185">Reference proteome</keyword>
<keyword evidence="3 11" id="KW-0812">Transmembrane</keyword>
<dbReference type="GeneID" id="25327009"/>
<dbReference type="InterPro" id="IPR039859">
    <property type="entry name" value="PFA4/ZDH16/20/ERF2-like"/>
</dbReference>
<dbReference type="EMBL" id="KN847319">
    <property type="protein sequence ID" value="KIW56442.1"/>
    <property type="molecule type" value="Genomic_DNA"/>
</dbReference>
<evidence type="ECO:0000256" key="6">
    <source>
        <dbReference type="ARBA" id="ARBA00023136"/>
    </source>
</evidence>
<feature type="domain" description="Palmitoyltransferase DHHC" evidence="14">
    <location>
        <begin position="91"/>
        <end position="219"/>
    </location>
</feature>
<evidence type="ECO:0000256" key="3">
    <source>
        <dbReference type="ARBA" id="ARBA00022692"/>
    </source>
</evidence>
<evidence type="ECO:0000256" key="11">
    <source>
        <dbReference type="HAMAP-Rule" id="MF_03199"/>
    </source>
</evidence>
<keyword evidence="9 11" id="KW-0012">Acyltransferase</keyword>
<comment type="catalytic activity">
    <reaction evidence="10 11 12">
        <text>L-cysteinyl-[protein] + hexadecanoyl-CoA = S-hexadecanoyl-L-cysteinyl-[protein] + CoA</text>
        <dbReference type="Rhea" id="RHEA:36683"/>
        <dbReference type="Rhea" id="RHEA-COMP:10131"/>
        <dbReference type="Rhea" id="RHEA-COMP:11032"/>
        <dbReference type="ChEBI" id="CHEBI:29950"/>
        <dbReference type="ChEBI" id="CHEBI:57287"/>
        <dbReference type="ChEBI" id="CHEBI:57379"/>
        <dbReference type="ChEBI" id="CHEBI:74151"/>
        <dbReference type="EC" id="2.3.1.225"/>
    </reaction>
</comment>
<dbReference type="HOGENOM" id="CLU_027721_8_1_1"/>
<evidence type="ECO:0000313" key="15">
    <source>
        <dbReference type="EMBL" id="KIW56442.1"/>
    </source>
</evidence>
<evidence type="ECO:0000259" key="14">
    <source>
        <dbReference type="Pfam" id="PF01529"/>
    </source>
</evidence>
<dbReference type="GO" id="GO:0019706">
    <property type="term" value="F:protein-cysteine S-palmitoyltransferase activity"/>
    <property type="evidence" value="ECO:0007669"/>
    <property type="project" value="UniProtKB-UniRule"/>
</dbReference>
<comment type="caution">
    <text evidence="11">Lacks conserved residue(s) required for the propagation of feature annotation.</text>
</comment>
<evidence type="ECO:0000256" key="10">
    <source>
        <dbReference type="ARBA" id="ARBA00048048"/>
    </source>
</evidence>
<feature type="active site" description="S-palmitoyl cysteine intermediate" evidence="11">
    <location>
        <position position="123"/>
    </location>
</feature>
<feature type="transmembrane region" description="Helical" evidence="11 12">
    <location>
        <begin position="180"/>
        <end position="202"/>
    </location>
</feature>
<keyword evidence="5 11" id="KW-1133">Transmembrane helix</keyword>
<dbReference type="EC" id="2.3.1.225" evidence="11"/>
<keyword evidence="4 11" id="KW-0256">Endoplasmic reticulum</keyword>
<evidence type="ECO:0000256" key="5">
    <source>
        <dbReference type="ARBA" id="ARBA00022989"/>
    </source>
</evidence>
<protein>
    <recommendedName>
        <fullName evidence="11">Palmitoyltransferase PFA4</fullName>
        <ecNumber evidence="11">2.3.1.225</ecNumber>
    </recommendedName>
    <alternativeName>
        <fullName evidence="11">Protein S-acyltransferase</fullName>
        <shortName evidence="11">PAT</shortName>
    </alternativeName>
    <alternativeName>
        <fullName evidence="11">Protein fatty acyltransferase 4</fullName>
    </alternativeName>
</protein>
<evidence type="ECO:0000256" key="2">
    <source>
        <dbReference type="ARBA" id="ARBA00022679"/>
    </source>
</evidence>
<evidence type="ECO:0000256" key="1">
    <source>
        <dbReference type="ARBA" id="ARBA00004141"/>
    </source>
</evidence>
<name>A0A0D2D215_9EURO</name>
<dbReference type="AlphaFoldDB" id="A0A0D2D215"/>
<keyword evidence="2 11" id="KW-0808">Transferase</keyword>
<proteinExistence type="inferred from homology"/>
<dbReference type="GO" id="GO:0005789">
    <property type="term" value="C:endoplasmic reticulum membrane"/>
    <property type="evidence" value="ECO:0007669"/>
    <property type="project" value="UniProtKB-SubCell"/>
</dbReference>
<comment type="subcellular location">
    <subcellularLocation>
        <location evidence="11">Endoplasmic reticulum membrane</location>
        <topology evidence="11">Multi-pass membrane protein</topology>
    </subcellularLocation>
    <subcellularLocation>
        <location evidence="1">Membrane</location>
        <topology evidence="1">Multi-pass membrane protein</topology>
    </subcellularLocation>
</comment>
<dbReference type="Pfam" id="PF01529">
    <property type="entry name" value="DHHC"/>
    <property type="match status" value="1"/>
</dbReference>
<comment type="similarity">
    <text evidence="11">Belongs to the DHHC palmitoyltransferase family. PFA4 subfamily.</text>
</comment>
<dbReference type="Proteomes" id="UP000054342">
    <property type="component" value="Unassembled WGS sequence"/>
</dbReference>
<dbReference type="PROSITE" id="PS50216">
    <property type="entry name" value="DHHC"/>
    <property type="match status" value="1"/>
</dbReference>
<evidence type="ECO:0000256" key="9">
    <source>
        <dbReference type="ARBA" id="ARBA00023315"/>
    </source>
</evidence>
<dbReference type="STRING" id="348802.A0A0D2D215"/>
<evidence type="ECO:0000256" key="4">
    <source>
        <dbReference type="ARBA" id="ARBA00022824"/>
    </source>
</evidence>
<comment type="domain">
    <text evidence="11 12">The DHHC domain is required for palmitoyltransferase activity.</text>
</comment>
<dbReference type="OrthoDB" id="331948at2759"/>
<dbReference type="PANTHER" id="PTHR12246">
    <property type="entry name" value="PALMITOYLTRANSFERASE ZDHHC16"/>
    <property type="match status" value="1"/>
</dbReference>
<evidence type="ECO:0000256" key="12">
    <source>
        <dbReference type="RuleBase" id="RU079119"/>
    </source>
</evidence>
<keyword evidence="8 11" id="KW-0449">Lipoprotein</keyword>
<sequence length="433" mass="49947">MEDTALTKFAVPAVIFLVAFLSYSSQYLFYNIEPGPLDYREKVIFNILVACIWVSYARACTTHPGRVPTNWQPDDVEQEMSASAADKAISRQRYCRKCDAVKPPRSHHCRICKRCIPKMDHHCPWTINCVSHFTLPHFIRFLWYAVSAMSYLGCFLYSRALVIWENRHLPSYLGPSLPQLILLFILIIVNTLTLFLVSVTFLRTVWGLGCNITTIESWEIERHSKLLRRARALGGYLDGPDGIRIRIVRHEFPYDIGIWSNIVQGMGTANIIAWFWPFAPTPRTSGLKFETNGFEDPGTSWPPPDPDRMPRLERPIDPQDTFVHDHAGLSPEEEVMAFKQRQQADFHRRAEHYGVKRRKPFHERFEHENGAPLEHDYFTDDEDDAANSGEEGWQDSGGNRLKDYGVDEEIEFYDEDNVPIAELLRRRGEGRAG</sequence>
<evidence type="ECO:0000313" key="16">
    <source>
        <dbReference type="Proteomes" id="UP000054342"/>
    </source>
</evidence>
<keyword evidence="7 11" id="KW-0564">Palmitate</keyword>
<feature type="region of interest" description="Disordered" evidence="13">
    <location>
        <begin position="368"/>
        <end position="401"/>
    </location>
</feature>
<evidence type="ECO:0000256" key="8">
    <source>
        <dbReference type="ARBA" id="ARBA00023288"/>
    </source>
</evidence>
<dbReference type="RefSeq" id="XP_013317026.1">
    <property type="nucleotide sequence ID" value="XM_013461572.1"/>
</dbReference>
<feature type="compositionally biased region" description="Basic and acidic residues" evidence="13">
    <location>
        <begin position="368"/>
        <end position="378"/>
    </location>
</feature>
<reference evidence="15 16" key="1">
    <citation type="submission" date="2015-01" db="EMBL/GenBank/DDBJ databases">
        <title>The Genome Sequence of Exophiala xenobiotica CBS118157.</title>
        <authorList>
            <consortium name="The Broad Institute Genomics Platform"/>
            <person name="Cuomo C."/>
            <person name="de Hoog S."/>
            <person name="Gorbushina A."/>
            <person name="Stielow B."/>
            <person name="Teixiera M."/>
            <person name="Abouelleil A."/>
            <person name="Chapman S.B."/>
            <person name="Priest M."/>
            <person name="Young S.K."/>
            <person name="Wortman J."/>
            <person name="Nusbaum C."/>
            <person name="Birren B."/>
        </authorList>
    </citation>
    <scope>NUCLEOTIDE SEQUENCE [LARGE SCALE GENOMIC DNA]</scope>
    <source>
        <strain evidence="15 16">CBS 118157</strain>
    </source>
</reference>
<feature type="transmembrane region" description="Helical" evidence="11 12">
    <location>
        <begin position="141"/>
        <end position="160"/>
    </location>
</feature>
<dbReference type="InterPro" id="IPR001594">
    <property type="entry name" value="Palmitoyltrfase_DHHC"/>
</dbReference>